<dbReference type="EMBL" id="MWML01000128">
    <property type="protein sequence ID" value="TCG06047.1"/>
    <property type="molecule type" value="Genomic_DNA"/>
</dbReference>
<dbReference type="InterPro" id="IPR050263">
    <property type="entry name" value="Bact_Fimbrial_Adh_Pro"/>
</dbReference>
<evidence type="ECO:0000259" key="5">
    <source>
        <dbReference type="Pfam" id="PF00419"/>
    </source>
</evidence>
<evidence type="ECO:0000256" key="2">
    <source>
        <dbReference type="ARBA" id="ARBA00006671"/>
    </source>
</evidence>
<dbReference type="PANTHER" id="PTHR33420:SF14">
    <property type="entry name" value="TYPE 1 FIMBRIN D-MANNOSE SPECIFIC ADHESIN"/>
    <property type="match status" value="1"/>
</dbReference>
<reference evidence="6 7" key="1">
    <citation type="submission" date="2017-02" db="EMBL/GenBank/DDBJ databases">
        <title>Paraburkholderia sophoroidis sp. nov. and Paraburkholderia steynii sp. nov. rhizobial symbionts of the fynbos legume Hypocalyptus sophoroides.</title>
        <authorList>
            <person name="Steenkamp E.T."/>
            <person name="Beukes C.W."/>
            <person name="Van Zyl E."/>
            <person name="Avontuur J."/>
            <person name="Chan W.Y."/>
            <person name="Hassen A."/>
            <person name="Palmer M."/>
            <person name="Mthombeni L."/>
            <person name="Phalane F."/>
            <person name="Sereme K."/>
            <person name="Venter S.N."/>
        </authorList>
    </citation>
    <scope>NUCLEOTIDE SEQUENCE [LARGE SCALE GENOMIC DNA]</scope>
    <source>
        <strain evidence="6 7">HC1.1ba</strain>
    </source>
</reference>
<dbReference type="AlphaFoldDB" id="A0A4R0XFU5"/>
<dbReference type="Proteomes" id="UP000294200">
    <property type="component" value="Unassembled WGS sequence"/>
</dbReference>
<evidence type="ECO:0000313" key="7">
    <source>
        <dbReference type="Proteomes" id="UP000294200"/>
    </source>
</evidence>
<dbReference type="Gene3D" id="2.60.40.3310">
    <property type="match status" value="1"/>
</dbReference>
<evidence type="ECO:0000256" key="3">
    <source>
        <dbReference type="ARBA" id="ARBA00023263"/>
    </source>
</evidence>
<accession>A0A4R0XFU5</accession>
<dbReference type="Gene3D" id="2.60.40.1090">
    <property type="entry name" value="Fimbrial-type adhesion domain"/>
    <property type="match status" value="1"/>
</dbReference>
<comment type="subcellular location">
    <subcellularLocation>
        <location evidence="1">Fimbrium</location>
    </subcellularLocation>
</comment>
<name>A0A4R0XFU5_9BURK</name>
<keyword evidence="3" id="KW-0281">Fimbrium</keyword>
<dbReference type="Pfam" id="PF00419">
    <property type="entry name" value="Fimbrial"/>
    <property type="match status" value="1"/>
</dbReference>
<organism evidence="6 7">
    <name type="scientific">Paraburkholderia steynii</name>
    <dbReference type="NCBI Taxonomy" id="1245441"/>
    <lineage>
        <taxon>Bacteria</taxon>
        <taxon>Pseudomonadati</taxon>
        <taxon>Pseudomonadota</taxon>
        <taxon>Betaproteobacteria</taxon>
        <taxon>Burkholderiales</taxon>
        <taxon>Burkholderiaceae</taxon>
        <taxon>Paraburkholderia</taxon>
    </lineage>
</organism>
<dbReference type="PANTHER" id="PTHR33420">
    <property type="entry name" value="FIMBRIAL SUBUNIT ELFA-RELATED"/>
    <property type="match status" value="1"/>
</dbReference>
<comment type="caution">
    <text evidence="6">The sequence shown here is derived from an EMBL/GenBank/DDBJ whole genome shotgun (WGS) entry which is preliminary data.</text>
</comment>
<keyword evidence="7" id="KW-1185">Reference proteome</keyword>
<keyword evidence="4" id="KW-1133">Transmembrane helix</keyword>
<dbReference type="SUPFAM" id="SSF49401">
    <property type="entry name" value="Bacterial adhesins"/>
    <property type="match status" value="1"/>
</dbReference>
<comment type="similarity">
    <text evidence="2">Belongs to the fimbrial protein family.</text>
</comment>
<feature type="transmembrane region" description="Helical" evidence="4">
    <location>
        <begin position="41"/>
        <end position="60"/>
    </location>
</feature>
<evidence type="ECO:0000256" key="4">
    <source>
        <dbReference type="SAM" id="Phobius"/>
    </source>
</evidence>
<dbReference type="GO" id="GO:0043709">
    <property type="term" value="P:cell adhesion involved in single-species biofilm formation"/>
    <property type="evidence" value="ECO:0007669"/>
    <property type="project" value="TreeGrafter"/>
</dbReference>
<evidence type="ECO:0000256" key="1">
    <source>
        <dbReference type="ARBA" id="ARBA00004561"/>
    </source>
</evidence>
<dbReference type="InterPro" id="IPR036937">
    <property type="entry name" value="Adhesion_dom_fimbrial_sf"/>
</dbReference>
<sequence length="380" mass="38723">MKVKQMSKRRFVDGEQGCWANRWDVVTGGNKRRAGDVFIRLLLRIACVLIAGLACAPAQANLTCGITAMNKVISAGTISVPVSAPVGTTVGTLATDSFQPTCNFPASGLSDTSATLYTDVTTTAALASGFTDVYQTGIAGLGIRYTFSSPECGAPNATLTNGAVRVSCNFAGPLNGPTMSPYIYITPTLVVTGPIKSGASSFTTVPNIVITYRTSDGGANYWVKGSVYTGAATGTLTHATCSVNQSNVSVIMPTADTQSFSTGIGAVAAPQSFTLSLSCSTGATVLITLGDGVNPANRGTSLQLTSDSTAKGIGVQVVNSSGSPVAFGQDSATPGNANQWSAGASPNGTLQIPLTARYVRTGVVSAGTVKALATFTMSYQ</sequence>
<dbReference type="InterPro" id="IPR008966">
    <property type="entry name" value="Adhesion_dom_sf"/>
</dbReference>
<proteinExistence type="inferred from homology"/>
<dbReference type="InterPro" id="IPR000259">
    <property type="entry name" value="Adhesion_dom_fimbrial"/>
</dbReference>
<gene>
    <name evidence="6" type="ORF">BZM27_29065</name>
</gene>
<feature type="domain" description="Fimbrial-type adhesion" evidence="5">
    <location>
        <begin position="233"/>
        <end position="380"/>
    </location>
</feature>
<dbReference type="GO" id="GO:0009289">
    <property type="term" value="C:pilus"/>
    <property type="evidence" value="ECO:0007669"/>
    <property type="project" value="UniProtKB-SubCell"/>
</dbReference>
<keyword evidence="4" id="KW-0472">Membrane</keyword>
<protein>
    <recommendedName>
        <fullName evidence="5">Fimbrial-type adhesion domain-containing protein</fullName>
    </recommendedName>
</protein>
<keyword evidence="4" id="KW-0812">Transmembrane</keyword>
<evidence type="ECO:0000313" key="6">
    <source>
        <dbReference type="EMBL" id="TCG06047.1"/>
    </source>
</evidence>